<dbReference type="AlphaFoldDB" id="A0A9P0QSN7"/>
<feature type="transmembrane region" description="Helical" evidence="9">
    <location>
        <begin position="20"/>
        <end position="42"/>
    </location>
</feature>
<keyword evidence="3 8" id="KW-0813">Transport</keyword>
<feature type="transmembrane region" description="Helical" evidence="9">
    <location>
        <begin position="161"/>
        <end position="181"/>
    </location>
</feature>
<dbReference type="PANTHER" id="PTHR48022">
    <property type="entry name" value="PLASTIDIC GLUCOSE TRANSPORTER 4"/>
    <property type="match status" value="1"/>
</dbReference>
<feature type="transmembrane region" description="Helical" evidence="9">
    <location>
        <begin position="347"/>
        <end position="369"/>
    </location>
</feature>
<dbReference type="InterPro" id="IPR005828">
    <property type="entry name" value="MFS_sugar_transport-like"/>
</dbReference>
<gene>
    <name evidence="11" type="ORF">CLIB1423_15S00980</name>
</gene>
<dbReference type="FunFam" id="1.20.1250.20:FF:000115">
    <property type="entry name" value="High-affinity glucose transporter"/>
    <property type="match status" value="1"/>
</dbReference>
<feature type="domain" description="Major facilitator superfamily (MFS) profile" evidence="10">
    <location>
        <begin position="29"/>
        <end position="474"/>
    </location>
</feature>
<evidence type="ECO:0000259" key="10">
    <source>
        <dbReference type="PROSITE" id="PS50850"/>
    </source>
</evidence>
<comment type="similarity">
    <text evidence="2 8">Belongs to the major facilitator superfamily. Sugar transporter (TC 2.A.1.1) family.</text>
</comment>
<dbReference type="InterPro" id="IPR020846">
    <property type="entry name" value="MFS_dom"/>
</dbReference>
<feature type="transmembrane region" description="Helical" evidence="9">
    <location>
        <begin position="452"/>
        <end position="471"/>
    </location>
</feature>
<feature type="transmembrane region" description="Helical" evidence="9">
    <location>
        <begin position="125"/>
        <end position="149"/>
    </location>
</feature>
<organism evidence="11 12">
    <name type="scientific">[Candida] railenensis</name>
    <dbReference type="NCBI Taxonomy" id="45579"/>
    <lineage>
        <taxon>Eukaryota</taxon>
        <taxon>Fungi</taxon>
        <taxon>Dikarya</taxon>
        <taxon>Ascomycota</taxon>
        <taxon>Saccharomycotina</taxon>
        <taxon>Pichiomycetes</taxon>
        <taxon>Debaryomycetaceae</taxon>
        <taxon>Kurtzmaniella</taxon>
    </lineage>
</organism>
<dbReference type="GO" id="GO:0010255">
    <property type="term" value="P:glucose mediated signaling pathway"/>
    <property type="evidence" value="ECO:0007669"/>
    <property type="project" value="UniProtKB-ARBA"/>
</dbReference>
<accession>A0A9P0QSN7</accession>
<evidence type="ECO:0000256" key="6">
    <source>
        <dbReference type="ARBA" id="ARBA00023136"/>
    </source>
</evidence>
<dbReference type="PANTHER" id="PTHR48022:SF17">
    <property type="entry name" value="HEXOSE TRANSPORTER"/>
    <property type="match status" value="1"/>
</dbReference>
<evidence type="ECO:0000313" key="12">
    <source>
        <dbReference type="Proteomes" id="UP000837801"/>
    </source>
</evidence>
<dbReference type="PRINTS" id="PR00171">
    <property type="entry name" value="SUGRTRNSPORT"/>
</dbReference>
<dbReference type="PROSITE" id="PS50850">
    <property type="entry name" value="MFS"/>
    <property type="match status" value="1"/>
</dbReference>
<dbReference type="Pfam" id="PF00083">
    <property type="entry name" value="Sugar_tr"/>
    <property type="match status" value="1"/>
</dbReference>
<dbReference type="GO" id="GO:0005351">
    <property type="term" value="F:carbohydrate:proton symporter activity"/>
    <property type="evidence" value="ECO:0007669"/>
    <property type="project" value="TreeGrafter"/>
</dbReference>
<feature type="transmembrane region" description="Helical" evidence="9">
    <location>
        <begin position="381"/>
        <end position="403"/>
    </location>
</feature>
<dbReference type="InterPro" id="IPR050360">
    <property type="entry name" value="MFS_Sugar_Transporters"/>
</dbReference>
<evidence type="ECO:0000256" key="8">
    <source>
        <dbReference type="RuleBase" id="RU003346"/>
    </source>
</evidence>
<sequence length="527" mass="57481">MGLENSGLVRKFVNVGEKRAGSTSMGIFVGLFAAFGGVLYGYDTGTISGIMAMPYVLARFPKNVEDGFSSSESSLIVSILSVGTFFGALLAPFISDNLGRRWTIIISALIVFNLGVILQTAATAIPLFCAGRAIAGLGVGLISASIPLYQSESTPKWIRGAVVSCYQFAITIGILLAACVNEGTKDRNDSGSYRIPIAVQFLWSLILGGGLFFLPETPRFWVSKGEEAKAKDSLSRLRRIPADHPDLVEEYDDIKASFDFEMAHGTSTWWDCFSTRNKQRKRLITGIWLQAFQQLTGINFIFYYGTPFFTSAGIKNPFIISIATNIVNVFMTLPGVVLIETLGRRKLLIGGAVVMCVSEFIIAIVGTAVPDTNTSGNKVLVAFTCTFIAAFAASWGPACWAVVGEIFPLRTRAKSVAMSTSSNWLWNWAIAYATPYLVNTGPGNAGLQKKVFFVWGGCNFLCILFAWAFVYETKGYTLEQVDEMYESVDQAWQSPSWVPSEHAFRTGDFSTADTKEKVVSEVEDASV</sequence>
<dbReference type="PROSITE" id="PS00217">
    <property type="entry name" value="SUGAR_TRANSPORT_2"/>
    <property type="match status" value="1"/>
</dbReference>
<dbReference type="InterPro" id="IPR005829">
    <property type="entry name" value="Sugar_transporter_CS"/>
</dbReference>
<evidence type="ECO:0000256" key="7">
    <source>
        <dbReference type="ARBA" id="ARBA00023180"/>
    </source>
</evidence>
<evidence type="ECO:0000256" key="2">
    <source>
        <dbReference type="ARBA" id="ARBA00010992"/>
    </source>
</evidence>
<keyword evidence="4 9" id="KW-0812">Transmembrane</keyword>
<reference evidence="11" key="1">
    <citation type="submission" date="2022-03" db="EMBL/GenBank/DDBJ databases">
        <authorList>
            <person name="Legras J.-L."/>
            <person name="Devillers H."/>
            <person name="Grondin C."/>
        </authorList>
    </citation>
    <scope>NUCLEOTIDE SEQUENCE</scope>
    <source>
        <strain evidence="11">CLIB 1423</strain>
    </source>
</reference>
<keyword evidence="12" id="KW-1185">Reference proteome</keyword>
<dbReference type="Proteomes" id="UP000837801">
    <property type="component" value="Unassembled WGS sequence"/>
</dbReference>
<keyword evidence="7" id="KW-0325">Glycoprotein</keyword>
<proteinExistence type="inferred from homology"/>
<dbReference type="NCBIfam" id="TIGR00879">
    <property type="entry name" value="SP"/>
    <property type="match status" value="1"/>
</dbReference>
<dbReference type="EMBL" id="CAKXYY010000015">
    <property type="protein sequence ID" value="CAH2354207.1"/>
    <property type="molecule type" value="Genomic_DNA"/>
</dbReference>
<evidence type="ECO:0000256" key="1">
    <source>
        <dbReference type="ARBA" id="ARBA00004141"/>
    </source>
</evidence>
<feature type="transmembrane region" description="Helical" evidence="9">
    <location>
        <begin position="283"/>
        <end position="306"/>
    </location>
</feature>
<evidence type="ECO:0000256" key="9">
    <source>
        <dbReference type="SAM" id="Phobius"/>
    </source>
</evidence>
<dbReference type="SUPFAM" id="SSF103473">
    <property type="entry name" value="MFS general substrate transporter"/>
    <property type="match status" value="1"/>
</dbReference>
<comment type="caution">
    <text evidence="11">The sequence shown here is derived from an EMBL/GenBank/DDBJ whole genome shotgun (WGS) entry which is preliminary data.</text>
</comment>
<dbReference type="CDD" id="cd17356">
    <property type="entry name" value="MFS_HXT"/>
    <property type="match status" value="1"/>
</dbReference>
<keyword evidence="5 9" id="KW-1133">Transmembrane helix</keyword>
<feature type="transmembrane region" description="Helical" evidence="9">
    <location>
        <begin position="75"/>
        <end position="95"/>
    </location>
</feature>
<evidence type="ECO:0000313" key="11">
    <source>
        <dbReference type="EMBL" id="CAH2354207.1"/>
    </source>
</evidence>
<dbReference type="InterPro" id="IPR036259">
    <property type="entry name" value="MFS_trans_sf"/>
</dbReference>
<evidence type="ECO:0000256" key="5">
    <source>
        <dbReference type="ARBA" id="ARBA00022989"/>
    </source>
</evidence>
<dbReference type="GO" id="GO:0005886">
    <property type="term" value="C:plasma membrane"/>
    <property type="evidence" value="ECO:0007669"/>
    <property type="project" value="UniProtKB-ARBA"/>
</dbReference>
<dbReference type="OrthoDB" id="6612291at2759"/>
<keyword evidence="6 9" id="KW-0472">Membrane</keyword>
<evidence type="ECO:0000256" key="3">
    <source>
        <dbReference type="ARBA" id="ARBA00022448"/>
    </source>
</evidence>
<name>A0A9P0QSN7_9ASCO</name>
<feature type="transmembrane region" description="Helical" evidence="9">
    <location>
        <begin position="193"/>
        <end position="214"/>
    </location>
</feature>
<comment type="subcellular location">
    <subcellularLocation>
        <location evidence="1">Membrane</location>
        <topology evidence="1">Multi-pass membrane protein</topology>
    </subcellularLocation>
</comment>
<feature type="transmembrane region" description="Helical" evidence="9">
    <location>
        <begin position="102"/>
        <end position="119"/>
    </location>
</feature>
<dbReference type="GO" id="GO:0005536">
    <property type="term" value="F:D-glucose binding"/>
    <property type="evidence" value="ECO:0007669"/>
    <property type="project" value="UniProtKB-ARBA"/>
</dbReference>
<evidence type="ECO:0000256" key="4">
    <source>
        <dbReference type="ARBA" id="ARBA00022692"/>
    </source>
</evidence>
<dbReference type="Gene3D" id="1.20.1250.20">
    <property type="entry name" value="MFS general substrate transporter like domains"/>
    <property type="match status" value="1"/>
</dbReference>
<feature type="transmembrane region" description="Helical" evidence="9">
    <location>
        <begin position="424"/>
        <end position="440"/>
    </location>
</feature>
<feature type="transmembrane region" description="Helical" evidence="9">
    <location>
        <begin position="318"/>
        <end position="340"/>
    </location>
</feature>
<dbReference type="InterPro" id="IPR003663">
    <property type="entry name" value="Sugar/inositol_transpt"/>
</dbReference>
<protein>
    <submittedName>
        <fullName evidence="11">Galactose transporter</fullName>
    </submittedName>
</protein>